<gene>
    <name evidence="1" type="ordered locus">HDEF_1535</name>
</gene>
<name>C4K6G1_HAMD5</name>
<dbReference type="HOGENOM" id="CLU_3118488_0_0_6"/>
<dbReference type="GeneID" id="66262085"/>
<evidence type="ECO:0000313" key="1">
    <source>
        <dbReference type="EMBL" id="ACQ68154.1"/>
    </source>
</evidence>
<protein>
    <submittedName>
        <fullName evidence="1">Uncharacterized protein</fullName>
    </submittedName>
</protein>
<dbReference type="EMBL" id="CP001277">
    <property type="protein sequence ID" value="ACQ68154.1"/>
    <property type="molecule type" value="Genomic_DNA"/>
</dbReference>
<accession>C4K6G1</accession>
<reference evidence="1 2" key="1">
    <citation type="journal article" date="2009" name="Proc. Natl. Acad. Sci. U.S.A.">
        <title>Hamiltonella defensa, genome evolution of protective bacterial endosymbiont from pathogenic ancestors.</title>
        <authorList>
            <person name="Degnan P.H."/>
            <person name="Yu Y."/>
            <person name="Sisneros N."/>
            <person name="Wing R.A."/>
            <person name="Moran N.A."/>
        </authorList>
    </citation>
    <scope>NUCLEOTIDE SEQUENCE [LARGE SCALE GENOMIC DNA]</scope>
    <source>
        <strain evidence="2">5AT</strain>
    </source>
</reference>
<evidence type="ECO:0000313" key="2">
    <source>
        <dbReference type="Proteomes" id="UP000002334"/>
    </source>
</evidence>
<dbReference type="AlphaFoldDB" id="C4K6G1"/>
<sequence length="50" mass="6005">MLVKPWAVENWIKVKEVISDKGYELSEVRNLIRQNGKEPMIRRSAIERFF</sequence>
<keyword evidence="2" id="KW-1185">Reference proteome</keyword>
<organism evidence="1 2">
    <name type="scientific">Hamiltonella defensa subsp. Acyrthosiphon pisum (strain 5AT)</name>
    <dbReference type="NCBI Taxonomy" id="572265"/>
    <lineage>
        <taxon>Bacteria</taxon>
        <taxon>Pseudomonadati</taxon>
        <taxon>Pseudomonadota</taxon>
        <taxon>Gammaproteobacteria</taxon>
        <taxon>Enterobacterales</taxon>
        <taxon>Enterobacteriaceae</taxon>
        <taxon>aphid secondary symbionts</taxon>
        <taxon>Candidatus Williamhamiltonella</taxon>
    </lineage>
</organism>
<proteinExistence type="predicted"/>
<dbReference type="RefSeq" id="WP_015873922.1">
    <property type="nucleotide sequence ID" value="NC_012751.1"/>
</dbReference>
<dbReference type="Proteomes" id="UP000002334">
    <property type="component" value="Chromosome"/>
</dbReference>
<dbReference type="KEGG" id="hde:HDEF_1535"/>